<accession>A0A6M0H7U1</accession>
<sequence>MSKHEEIIKFILSLDIGTKISVRGISNDLGVSEGTAYRAIKECEAIGIVNTIPRVGTVRVEKLEKRHIDKLTFKDVVAIVEGTILGGSAGLERTLERFVIGAMEVESIHKYIDADCLFIVGNRELAQKLALEKQCAVLVTGGFECSDKIKELANKNGLPLISSTYDTFTVASMINKALFENNIKKDIILVEDIMGNSPTCLSSGDTIKTLKKLVRETGHERYPVIDSETRVVGIVTLADLPNDTSDEDIIDTIMVKKPIVVMPTTTLAYAAHIMAWEGIKLCPVVNRNKLVGVISREDVIKAMQIAIRQPHVGETMDDLIIKNFKFEASKDKVHFWGEIIPEMLDSLGTASWNALNMLLSTMGTMALRQNNINANIAIDSFSSYFMKPVQMGRVIDIYAEVVDVGRYYSKVDISIYNSDKLLIAKAMLSAKMLKK</sequence>
<dbReference type="Pfam" id="PF03061">
    <property type="entry name" value="4HBT"/>
    <property type="match status" value="1"/>
</dbReference>
<dbReference type="RefSeq" id="WP_061995817.1">
    <property type="nucleotide sequence ID" value="NZ_JAAGPU010000023.1"/>
</dbReference>
<dbReference type="InterPro" id="IPR000644">
    <property type="entry name" value="CBS_dom"/>
</dbReference>
<dbReference type="InterPro" id="IPR051257">
    <property type="entry name" value="Diverse_CBS-Domain"/>
</dbReference>
<gene>
    <name evidence="4" type="ORF">G3M99_12355</name>
</gene>
<feature type="domain" description="CBS" evidence="3">
    <location>
        <begin position="194"/>
        <end position="252"/>
    </location>
</feature>
<dbReference type="InterPro" id="IPR006683">
    <property type="entry name" value="Thioestr_dom"/>
</dbReference>
<dbReference type="SUPFAM" id="SSF54631">
    <property type="entry name" value="CBS-domain pair"/>
    <property type="match status" value="1"/>
</dbReference>
<dbReference type="Pfam" id="PF07085">
    <property type="entry name" value="DRTGG"/>
    <property type="match status" value="1"/>
</dbReference>
<dbReference type="PROSITE" id="PS51371">
    <property type="entry name" value="CBS"/>
    <property type="match status" value="2"/>
</dbReference>
<name>A0A6M0H7U1_9CLOT</name>
<reference evidence="4 5" key="1">
    <citation type="submission" date="2020-02" db="EMBL/GenBank/DDBJ databases">
        <title>Genome assembly of a novel Clostridium senegalense strain.</title>
        <authorList>
            <person name="Gupta T.B."/>
            <person name="Jauregui R."/>
            <person name="Maclean P."/>
            <person name="Nawarathana A."/>
            <person name="Brightwell G."/>
        </authorList>
    </citation>
    <scope>NUCLEOTIDE SEQUENCE [LARGE SCALE GENOMIC DNA]</scope>
    <source>
        <strain evidence="4 5">AGRFS4</strain>
    </source>
</reference>
<dbReference type="CDD" id="cd03440">
    <property type="entry name" value="hot_dog"/>
    <property type="match status" value="1"/>
</dbReference>
<dbReference type="Proteomes" id="UP000481872">
    <property type="component" value="Unassembled WGS sequence"/>
</dbReference>
<dbReference type="PANTHER" id="PTHR43080">
    <property type="entry name" value="CBS DOMAIN-CONTAINING PROTEIN CBSX3, MITOCHONDRIAL"/>
    <property type="match status" value="1"/>
</dbReference>
<evidence type="ECO:0000313" key="5">
    <source>
        <dbReference type="Proteomes" id="UP000481872"/>
    </source>
</evidence>
<dbReference type="CDD" id="cd04596">
    <property type="entry name" value="CBS_pair_DRTGG_assoc"/>
    <property type="match status" value="1"/>
</dbReference>
<feature type="domain" description="CBS" evidence="3">
    <location>
        <begin position="254"/>
        <end position="315"/>
    </location>
</feature>
<dbReference type="Gene3D" id="3.10.129.10">
    <property type="entry name" value="Hotdog Thioesterase"/>
    <property type="match status" value="1"/>
</dbReference>
<keyword evidence="1 2" id="KW-0129">CBS domain</keyword>
<dbReference type="SUPFAM" id="SSF75138">
    <property type="entry name" value="HprK N-terminal domain-like"/>
    <property type="match status" value="1"/>
</dbReference>
<dbReference type="InterPro" id="IPR046342">
    <property type="entry name" value="CBS_dom_sf"/>
</dbReference>
<comment type="caution">
    <text evidence="4">The sequence shown here is derived from an EMBL/GenBank/DDBJ whole genome shotgun (WGS) entry which is preliminary data.</text>
</comment>
<dbReference type="InterPro" id="IPR010766">
    <property type="entry name" value="DRTGG"/>
</dbReference>
<proteinExistence type="predicted"/>
<dbReference type="InterPro" id="IPR029069">
    <property type="entry name" value="HotDog_dom_sf"/>
</dbReference>
<protein>
    <submittedName>
        <fullName evidence="4">CBS domain-containing protein</fullName>
    </submittedName>
</protein>
<organism evidence="4 5">
    <name type="scientific">Clostridium senegalense</name>
    <dbReference type="NCBI Taxonomy" id="1465809"/>
    <lineage>
        <taxon>Bacteria</taxon>
        <taxon>Bacillati</taxon>
        <taxon>Bacillota</taxon>
        <taxon>Clostridia</taxon>
        <taxon>Eubacteriales</taxon>
        <taxon>Clostridiaceae</taxon>
        <taxon>Clostridium</taxon>
    </lineage>
</organism>
<evidence type="ECO:0000256" key="1">
    <source>
        <dbReference type="ARBA" id="ARBA00023122"/>
    </source>
</evidence>
<dbReference type="SUPFAM" id="SSF54637">
    <property type="entry name" value="Thioesterase/thiol ester dehydrase-isomerase"/>
    <property type="match status" value="1"/>
</dbReference>
<dbReference type="AlphaFoldDB" id="A0A6M0H7U1"/>
<evidence type="ECO:0000256" key="2">
    <source>
        <dbReference type="PROSITE-ProRule" id="PRU00703"/>
    </source>
</evidence>
<dbReference type="Gene3D" id="3.10.580.10">
    <property type="entry name" value="CBS-domain"/>
    <property type="match status" value="2"/>
</dbReference>
<evidence type="ECO:0000259" key="3">
    <source>
        <dbReference type="PROSITE" id="PS51371"/>
    </source>
</evidence>
<dbReference type="EMBL" id="JAAGPU010000023">
    <property type="protein sequence ID" value="NEU05632.1"/>
    <property type="molecule type" value="Genomic_DNA"/>
</dbReference>
<keyword evidence="5" id="KW-1185">Reference proteome</keyword>
<dbReference type="PANTHER" id="PTHR43080:SF2">
    <property type="entry name" value="CBS DOMAIN-CONTAINING PROTEIN"/>
    <property type="match status" value="1"/>
</dbReference>
<evidence type="ECO:0000313" key="4">
    <source>
        <dbReference type="EMBL" id="NEU05632.1"/>
    </source>
</evidence>
<dbReference type="Pfam" id="PF00571">
    <property type="entry name" value="CBS"/>
    <property type="match status" value="2"/>
</dbReference>
<dbReference type="SMART" id="SM00116">
    <property type="entry name" value="CBS"/>
    <property type="match status" value="2"/>
</dbReference>
<dbReference type="Gene3D" id="3.40.1390.20">
    <property type="entry name" value="HprK N-terminal domain-like"/>
    <property type="match status" value="1"/>
</dbReference>
<dbReference type="InterPro" id="IPR028979">
    <property type="entry name" value="Ser_kin/Pase_Hpr-like_N_sf"/>
</dbReference>